<dbReference type="InterPro" id="IPR001608">
    <property type="entry name" value="Ala_racemase_N"/>
</dbReference>
<dbReference type="EMBL" id="ACFG01000004">
    <property type="protein sequence ID" value="EEH64697.1"/>
    <property type="molecule type" value="Genomic_DNA"/>
</dbReference>
<protein>
    <recommendedName>
        <fullName evidence="4">Alanine racemase</fullName>
        <ecNumber evidence="4">5.1.1.1</ecNumber>
    </recommendedName>
</protein>
<dbReference type="GO" id="GO:0005829">
    <property type="term" value="C:cytosol"/>
    <property type="evidence" value="ECO:0007669"/>
    <property type="project" value="TreeGrafter"/>
</dbReference>
<feature type="binding site" evidence="4 6">
    <location>
        <position position="327"/>
    </location>
    <ligand>
        <name>substrate</name>
    </ligand>
</feature>
<dbReference type="SMART" id="SM01005">
    <property type="entry name" value="Ala_racemase_C"/>
    <property type="match status" value="1"/>
</dbReference>
<dbReference type="NCBIfam" id="TIGR00492">
    <property type="entry name" value="alr"/>
    <property type="match status" value="1"/>
</dbReference>
<dbReference type="Pfam" id="PF00842">
    <property type="entry name" value="Ala_racemase_C"/>
    <property type="match status" value="1"/>
</dbReference>
<dbReference type="InterPro" id="IPR011079">
    <property type="entry name" value="Ala_racemase_C"/>
</dbReference>
<dbReference type="InterPro" id="IPR009006">
    <property type="entry name" value="Ala_racemase/Decarboxylase_C"/>
</dbReference>
<dbReference type="InterPro" id="IPR000821">
    <property type="entry name" value="Ala_racemase"/>
</dbReference>
<feature type="domain" description="Alanine racemase C-terminal" evidence="7">
    <location>
        <begin position="254"/>
        <end position="397"/>
    </location>
</feature>
<dbReference type="InterPro" id="IPR029066">
    <property type="entry name" value="PLP-binding_barrel"/>
</dbReference>
<dbReference type="AlphaFoldDB" id="C0VZ44"/>
<evidence type="ECO:0000313" key="9">
    <source>
        <dbReference type="Proteomes" id="UP000010301"/>
    </source>
</evidence>
<evidence type="ECO:0000259" key="7">
    <source>
        <dbReference type="SMART" id="SM01005"/>
    </source>
</evidence>
<dbReference type="SUPFAM" id="SSF50621">
    <property type="entry name" value="Alanine racemase C-terminal domain-like"/>
    <property type="match status" value="1"/>
</dbReference>
<feature type="active site" description="Proton acceptor; specific for L-alanine" evidence="4">
    <location>
        <position position="275"/>
    </location>
</feature>
<dbReference type="UniPathway" id="UPA00042">
    <property type="reaction ID" value="UER00497"/>
</dbReference>
<dbReference type="EC" id="5.1.1.1" evidence="4"/>
<evidence type="ECO:0000256" key="5">
    <source>
        <dbReference type="PIRSR" id="PIRSR600821-50"/>
    </source>
</evidence>
<dbReference type="PANTHER" id="PTHR30511:SF0">
    <property type="entry name" value="ALANINE RACEMASE, CATABOLIC-RELATED"/>
    <property type="match status" value="1"/>
</dbReference>
<dbReference type="GO" id="GO:0030632">
    <property type="term" value="P:D-alanine biosynthetic process"/>
    <property type="evidence" value="ECO:0007669"/>
    <property type="project" value="UniProtKB-UniRule"/>
</dbReference>
<evidence type="ECO:0000256" key="4">
    <source>
        <dbReference type="HAMAP-Rule" id="MF_01201"/>
    </source>
</evidence>
<dbReference type="InterPro" id="IPR020622">
    <property type="entry name" value="Ala_racemase_pyridoxalP-BS"/>
</dbReference>
<keyword evidence="9" id="KW-1185">Reference proteome</keyword>
<keyword evidence="3 4" id="KW-0413">Isomerase</keyword>
<evidence type="ECO:0000256" key="3">
    <source>
        <dbReference type="ARBA" id="ARBA00023235"/>
    </source>
</evidence>
<dbReference type="SUPFAM" id="SSF51419">
    <property type="entry name" value="PLP-binding barrel"/>
    <property type="match status" value="1"/>
</dbReference>
<dbReference type="Pfam" id="PF01168">
    <property type="entry name" value="Ala_racemase_N"/>
    <property type="match status" value="1"/>
</dbReference>
<dbReference type="PRINTS" id="PR00992">
    <property type="entry name" value="ALARACEMASE"/>
</dbReference>
<dbReference type="GO" id="GO:0030170">
    <property type="term" value="F:pyridoxal phosphate binding"/>
    <property type="evidence" value="ECO:0007669"/>
    <property type="project" value="UniProtKB-UniRule"/>
</dbReference>
<dbReference type="PANTHER" id="PTHR30511">
    <property type="entry name" value="ALANINE RACEMASE"/>
    <property type="match status" value="1"/>
</dbReference>
<dbReference type="Gene3D" id="2.40.37.10">
    <property type="entry name" value="Lyase, Ornithine Decarboxylase, Chain A, domain 1"/>
    <property type="match status" value="1"/>
</dbReference>
<evidence type="ECO:0000256" key="1">
    <source>
        <dbReference type="ARBA" id="ARBA00001933"/>
    </source>
</evidence>
<comment type="cofactor">
    <cofactor evidence="1 4 5">
        <name>pyridoxal 5'-phosphate</name>
        <dbReference type="ChEBI" id="CHEBI:597326"/>
    </cofactor>
</comment>
<keyword evidence="2 4" id="KW-0663">Pyridoxal phosphate</keyword>
<dbReference type="PROSITE" id="PS00395">
    <property type="entry name" value="ALANINE_RACEMASE"/>
    <property type="match status" value="1"/>
</dbReference>
<dbReference type="HAMAP" id="MF_01201">
    <property type="entry name" value="Ala_racemase"/>
    <property type="match status" value="1"/>
</dbReference>
<dbReference type="RefSeq" id="WP_006547431.1">
    <property type="nucleotide sequence ID" value="NZ_DS999545.1"/>
</dbReference>
<dbReference type="Gene3D" id="3.20.20.10">
    <property type="entry name" value="Alanine racemase"/>
    <property type="match status" value="1"/>
</dbReference>
<dbReference type="GO" id="GO:0009252">
    <property type="term" value="P:peptidoglycan biosynthetic process"/>
    <property type="evidence" value="ECO:0007669"/>
    <property type="project" value="TreeGrafter"/>
</dbReference>
<reference evidence="8 9" key="1">
    <citation type="submission" date="2009-01" db="EMBL/GenBank/DDBJ databases">
        <authorList>
            <person name="Qin X."/>
            <person name="Bachman B."/>
            <person name="Battles P."/>
            <person name="Bell A."/>
            <person name="Bess C."/>
            <person name="Bickham C."/>
            <person name="Chaboub L."/>
            <person name="Chen D."/>
            <person name="Coyle M."/>
            <person name="Deiros D.R."/>
            <person name="Dinh H."/>
            <person name="Forbes L."/>
            <person name="Fowler G."/>
            <person name="Francisco L."/>
            <person name="Fu Q."/>
            <person name="Gubbala S."/>
            <person name="Hale W."/>
            <person name="Han Y."/>
            <person name="Hemphill L."/>
            <person name="Highlander S.K."/>
            <person name="Hirani K."/>
            <person name="Hogues M."/>
            <person name="Jackson L."/>
            <person name="Jakkamsetti A."/>
            <person name="Javaid M."/>
            <person name="Jiang H."/>
            <person name="Korchina V."/>
            <person name="Kovar C."/>
            <person name="Lara F."/>
            <person name="Lee S."/>
            <person name="Mata R."/>
            <person name="Mathew T."/>
            <person name="Moen C."/>
            <person name="Morales K."/>
            <person name="Munidasa M."/>
            <person name="Nazareth L."/>
            <person name="Ngo R."/>
            <person name="Nguyen L."/>
            <person name="Okwuonu G."/>
            <person name="Ongeri F."/>
            <person name="Patil S."/>
            <person name="Petrosino J."/>
            <person name="Pham C."/>
            <person name="Pham P."/>
            <person name="Pu L.-L."/>
            <person name="Puazo M."/>
            <person name="Raj R."/>
            <person name="Reid J."/>
            <person name="Rouhana J."/>
            <person name="Saada N."/>
            <person name="Shang Y."/>
            <person name="Simmons D."/>
            <person name="Thornton R."/>
            <person name="Warren J."/>
            <person name="Weissenberger G."/>
            <person name="Zhang J."/>
            <person name="Zhang L."/>
            <person name="Zhou C."/>
            <person name="Zhu D."/>
            <person name="Muzny D."/>
            <person name="Worley K."/>
            <person name="Gibbs R."/>
        </authorList>
    </citation>
    <scope>NUCLEOTIDE SEQUENCE [LARGE SCALE GENOMIC DNA]</scope>
    <source>
        <strain evidence="8 9">DSM 15436</strain>
    </source>
</reference>
<comment type="similarity">
    <text evidence="4">Belongs to the alanine racemase family.</text>
</comment>
<dbReference type="eggNOG" id="COG0787">
    <property type="taxonomic scope" value="Bacteria"/>
</dbReference>
<comment type="function">
    <text evidence="4">Catalyzes the interconversion of L-alanine and D-alanine. May also act on other amino acids.</text>
</comment>
<proteinExistence type="inferred from homology"/>
<feature type="binding site" evidence="4 6">
    <location>
        <position position="141"/>
    </location>
    <ligand>
        <name>substrate</name>
    </ligand>
</feature>
<name>C0VZ44_9ACTO</name>
<feature type="active site" description="Proton acceptor; specific for D-alanine" evidence="4">
    <location>
        <position position="37"/>
    </location>
</feature>
<dbReference type="STRING" id="525245.HMPREF0044_0434"/>
<comment type="catalytic activity">
    <reaction evidence="4">
        <text>L-alanine = D-alanine</text>
        <dbReference type="Rhea" id="RHEA:20249"/>
        <dbReference type="ChEBI" id="CHEBI:57416"/>
        <dbReference type="ChEBI" id="CHEBI:57972"/>
        <dbReference type="EC" id="5.1.1.1"/>
    </reaction>
</comment>
<sequence length="397" mass="42546">MVYSYPARALIDIAAITHNAKLLLAKAPNTQHLGVVKADAYGHGHASVAVALARAGYRAIGVAQIEEALAVRDALDIAGFYDVMLFSWVIPADGTLVASEAIERGIEVAASTPVQVAMLNDCAMLRNPARLHLKIDTGMSRAGATLDEFAQLIEDALAAPNIKIVGVWSHLACADELTEDGMAATNAQKDVFDRACQMLSDYGVRDFTRHLGATSVTLWHPQLQYDMVRDGIGIYGLTPNPETASSEELGLMPVMNLSANLMQVKRIKQGAKVSYGGTWVAETDRWLGLVPLGYGDGVPRHASNHAEVSVYAGGRVMRCPVVGRVCMDQFMIDLGPAVDAQGVDLPAPAVAGDTAVLFGNPERFPGCPSVDDWAQACDTINYEIVTRLGSRVPREYV</sequence>
<evidence type="ECO:0000256" key="2">
    <source>
        <dbReference type="ARBA" id="ARBA00022898"/>
    </source>
</evidence>
<dbReference type="CDD" id="cd00430">
    <property type="entry name" value="PLPDE_III_AR"/>
    <property type="match status" value="1"/>
</dbReference>
<dbReference type="HOGENOM" id="CLU_028393_0_0_11"/>
<evidence type="ECO:0000256" key="6">
    <source>
        <dbReference type="PIRSR" id="PIRSR600821-52"/>
    </source>
</evidence>
<evidence type="ECO:0000313" key="8">
    <source>
        <dbReference type="EMBL" id="EEH64697.1"/>
    </source>
</evidence>
<accession>C0VZ44</accession>
<comment type="pathway">
    <text evidence="4">Amino-acid biosynthesis; D-alanine biosynthesis; D-alanine from L-alanine: step 1/1.</text>
</comment>
<comment type="caution">
    <text evidence="8">The sequence shown here is derived from an EMBL/GenBank/DDBJ whole genome shotgun (WGS) entry which is preliminary data.</text>
</comment>
<gene>
    <name evidence="8" type="primary">alr</name>
    <name evidence="8" type="ORF">HMPREF0044_0434</name>
</gene>
<organism evidence="8 9">
    <name type="scientific">Gleimia coleocanis DSM 15436</name>
    <dbReference type="NCBI Taxonomy" id="525245"/>
    <lineage>
        <taxon>Bacteria</taxon>
        <taxon>Bacillati</taxon>
        <taxon>Actinomycetota</taxon>
        <taxon>Actinomycetes</taxon>
        <taxon>Actinomycetales</taxon>
        <taxon>Actinomycetaceae</taxon>
        <taxon>Gleimia</taxon>
    </lineage>
</organism>
<dbReference type="Proteomes" id="UP000010301">
    <property type="component" value="Unassembled WGS sequence"/>
</dbReference>
<feature type="modified residue" description="N6-(pyridoxal phosphate)lysine" evidence="4 5">
    <location>
        <position position="37"/>
    </location>
</feature>
<dbReference type="GO" id="GO:0008784">
    <property type="term" value="F:alanine racemase activity"/>
    <property type="evidence" value="ECO:0007669"/>
    <property type="project" value="UniProtKB-UniRule"/>
</dbReference>